<dbReference type="PANTHER" id="PTHR23292:SF14">
    <property type="entry name" value="FI16615P1-RELATED"/>
    <property type="match status" value="1"/>
</dbReference>
<dbReference type="GO" id="GO:0046872">
    <property type="term" value="F:metal ion binding"/>
    <property type="evidence" value="ECO:0007669"/>
    <property type="project" value="UniProtKB-KW"/>
</dbReference>
<keyword evidence="5" id="KW-0479">Metal-binding</keyword>
<dbReference type="Pfam" id="PF10601">
    <property type="entry name" value="zf-LITAF-like"/>
    <property type="match status" value="1"/>
</dbReference>
<evidence type="ECO:0000256" key="3">
    <source>
        <dbReference type="ARBA" id="ARBA00004630"/>
    </source>
</evidence>
<evidence type="ECO:0000313" key="9">
    <source>
        <dbReference type="EMBL" id="KAL0839404.1"/>
    </source>
</evidence>
<dbReference type="InterPro" id="IPR037519">
    <property type="entry name" value="LITAF_fam"/>
</dbReference>
<name>A0ABD0T801_LOXSC</name>
<reference evidence="9 10" key="1">
    <citation type="submission" date="2024-06" db="EMBL/GenBank/DDBJ databases">
        <title>A chromosome-level genome assembly of beet webworm, Loxostege sticticalis.</title>
        <authorList>
            <person name="Zhang Y."/>
        </authorList>
    </citation>
    <scope>NUCLEOTIDE SEQUENCE [LARGE SCALE GENOMIC DNA]</scope>
    <source>
        <strain evidence="9">AQ028</strain>
        <tissue evidence="9">Male pupae</tissue>
    </source>
</reference>
<dbReference type="Proteomes" id="UP001549921">
    <property type="component" value="Unassembled WGS sequence"/>
</dbReference>
<accession>A0ABD0T801</accession>
<proteinExistence type="inferred from homology"/>
<dbReference type="InterPro" id="IPR006629">
    <property type="entry name" value="LITAF"/>
</dbReference>
<dbReference type="PROSITE" id="PS51837">
    <property type="entry name" value="LITAF"/>
    <property type="match status" value="1"/>
</dbReference>
<dbReference type="EMBL" id="JBEDNZ010000008">
    <property type="protein sequence ID" value="KAL0839404.1"/>
    <property type="molecule type" value="Genomic_DNA"/>
</dbReference>
<keyword evidence="7" id="KW-0472">Membrane</keyword>
<keyword evidence="6" id="KW-0862">Zinc</keyword>
<comment type="caution">
    <text evidence="9">The sequence shown here is derived from an EMBL/GenBank/DDBJ whole genome shotgun (WGS) entry which is preliminary data.</text>
</comment>
<evidence type="ECO:0000256" key="7">
    <source>
        <dbReference type="ARBA" id="ARBA00023136"/>
    </source>
</evidence>
<comment type="subcellular location">
    <subcellularLocation>
        <location evidence="2">Endosome membrane</location>
        <topology evidence="2">Peripheral membrane protein</topology>
    </subcellularLocation>
    <subcellularLocation>
        <location evidence="1">Late endosome membrane</location>
    </subcellularLocation>
    <subcellularLocation>
        <location evidence="3">Lysosome membrane</location>
        <topology evidence="3">Peripheral membrane protein</topology>
        <orientation evidence="3">Cytoplasmic side</orientation>
    </subcellularLocation>
</comment>
<evidence type="ECO:0000256" key="2">
    <source>
        <dbReference type="ARBA" id="ARBA00004481"/>
    </source>
</evidence>
<evidence type="ECO:0000256" key="6">
    <source>
        <dbReference type="ARBA" id="ARBA00022833"/>
    </source>
</evidence>
<dbReference type="AlphaFoldDB" id="A0ABD0T801"/>
<evidence type="ECO:0000256" key="5">
    <source>
        <dbReference type="ARBA" id="ARBA00022723"/>
    </source>
</evidence>
<dbReference type="GO" id="GO:0031902">
    <property type="term" value="C:late endosome membrane"/>
    <property type="evidence" value="ECO:0007669"/>
    <property type="project" value="UniProtKB-SubCell"/>
</dbReference>
<evidence type="ECO:0000259" key="8">
    <source>
        <dbReference type="PROSITE" id="PS51837"/>
    </source>
</evidence>
<evidence type="ECO:0000256" key="1">
    <source>
        <dbReference type="ARBA" id="ARBA00004414"/>
    </source>
</evidence>
<evidence type="ECO:0000313" key="10">
    <source>
        <dbReference type="Proteomes" id="UP001549921"/>
    </source>
</evidence>
<feature type="domain" description="LITAF" evidence="8">
    <location>
        <begin position="6"/>
        <end position="90"/>
    </location>
</feature>
<protein>
    <recommendedName>
        <fullName evidence="8">LITAF domain-containing protein</fullName>
    </recommendedName>
</protein>
<gene>
    <name evidence="9" type="ORF">ABMA28_016129</name>
</gene>
<dbReference type="PANTHER" id="PTHR23292">
    <property type="entry name" value="LIPOPOLYSACCHARIDE-INDUCED TUMOR NECROSIS FACTOR-ALPHA FACTOR"/>
    <property type="match status" value="1"/>
</dbReference>
<evidence type="ECO:0000256" key="4">
    <source>
        <dbReference type="ARBA" id="ARBA00005975"/>
    </source>
</evidence>
<comment type="similarity">
    <text evidence="4">Belongs to the CDIP1/LITAF family.</text>
</comment>
<dbReference type="GO" id="GO:0005765">
    <property type="term" value="C:lysosomal membrane"/>
    <property type="evidence" value="ECO:0007669"/>
    <property type="project" value="UniProtKB-SubCell"/>
</dbReference>
<dbReference type="SMART" id="SM00714">
    <property type="entry name" value="LITAF"/>
    <property type="match status" value="1"/>
</dbReference>
<organism evidence="9 10">
    <name type="scientific">Loxostege sticticalis</name>
    <name type="common">Beet webworm moth</name>
    <dbReference type="NCBI Taxonomy" id="481309"/>
    <lineage>
        <taxon>Eukaryota</taxon>
        <taxon>Metazoa</taxon>
        <taxon>Ecdysozoa</taxon>
        <taxon>Arthropoda</taxon>
        <taxon>Hexapoda</taxon>
        <taxon>Insecta</taxon>
        <taxon>Pterygota</taxon>
        <taxon>Neoptera</taxon>
        <taxon>Endopterygota</taxon>
        <taxon>Lepidoptera</taxon>
        <taxon>Glossata</taxon>
        <taxon>Ditrysia</taxon>
        <taxon>Pyraloidea</taxon>
        <taxon>Crambidae</taxon>
        <taxon>Pyraustinae</taxon>
        <taxon>Loxostege</taxon>
    </lineage>
</organism>
<sequence>MYIITQPHSYPVPKHSYIGSKPAVLTCPDCRMDIVTRVESVPSVRTHLLALCLCVFVFWPCTCLPYCIGSCNNAEHFCPNCHNHIGTYKF</sequence>